<name>A0A1B0A6N2_GLOPL</name>
<keyword evidence="3" id="KW-1185">Reference proteome</keyword>
<organism evidence="2 3">
    <name type="scientific">Glossina pallidipes</name>
    <name type="common">Tsetse fly</name>
    <dbReference type="NCBI Taxonomy" id="7398"/>
    <lineage>
        <taxon>Eukaryota</taxon>
        <taxon>Metazoa</taxon>
        <taxon>Ecdysozoa</taxon>
        <taxon>Arthropoda</taxon>
        <taxon>Hexapoda</taxon>
        <taxon>Insecta</taxon>
        <taxon>Pterygota</taxon>
        <taxon>Neoptera</taxon>
        <taxon>Endopterygota</taxon>
        <taxon>Diptera</taxon>
        <taxon>Brachycera</taxon>
        <taxon>Muscomorpha</taxon>
        <taxon>Hippoboscoidea</taxon>
        <taxon>Glossinidae</taxon>
        <taxon>Glossina</taxon>
    </lineage>
</organism>
<reference evidence="2" key="2">
    <citation type="submission" date="2020-05" db="UniProtKB">
        <authorList>
            <consortium name="EnsemblMetazoa"/>
        </authorList>
    </citation>
    <scope>IDENTIFICATION</scope>
    <source>
        <strain evidence="2">IAEA</strain>
    </source>
</reference>
<sequence length="128" mass="14615">MVRRDIDVSADGADDDNYEVDDNDDNDDDDDAGQTNSKDSERKRRRGRNTNHNRRLGWQALILNANGVQSNDTKAMSLVVLFQNQEIQSARKHAKKLTKNHIIAADMHYEVFINISEEYLTCHPSSII</sequence>
<feature type="region of interest" description="Disordered" evidence="1">
    <location>
        <begin position="1"/>
        <end position="52"/>
    </location>
</feature>
<dbReference type="AlphaFoldDB" id="A0A1B0A6N2"/>
<protein>
    <submittedName>
        <fullName evidence="2">Uncharacterized protein</fullName>
    </submittedName>
</protein>
<dbReference type="EnsemblMetazoa" id="GPAI035955-RA">
    <property type="protein sequence ID" value="GPAI035955-PA"/>
    <property type="gene ID" value="GPAI035955"/>
</dbReference>
<proteinExistence type="predicted"/>
<accession>A0A1B0A6N2</accession>
<dbReference type="VEuPathDB" id="VectorBase:GPAI035955"/>
<dbReference type="Proteomes" id="UP000092445">
    <property type="component" value="Unassembled WGS sequence"/>
</dbReference>
<evidence type="ECO:0000313" key="3">
    <source>
        <dbReference type="Proteomes" id="UP000092445"/>
    </source>
</evidence>
<evidence type="ECO:0000256" key="1">
    <source>
        <dbReference type="SAM" id="MobiDB-lite"/>
    </source>
</evidence>
<feature type="compositionally biased region" description="Acidic residues" evidence="1">
    <location>
        <begin position="12"/>
        <end position="32"/>
    </location>
</feature>
<feature type="compositionally biased region" description="Basic residues" evidence="1">
    <location>
        <begin position="43"/>
        <end position="52"/>
    </location>
</feature>
<reference evidence="3" key="1">
    <citation type="submission" date="2014-03" db="EMBL/GenBank/DDBJ databases">
        <authorList>
            <person name="Aksoy S."/>
            <person name="Warren W."/>
            <person name="Wilson R.K."/>
        </authorList>
    </citation>
    <scope>NUCLEOTIDE SEQUENCE [LARGE SCALE GENOMIC DNA]</scope>
    <source>
        <strain evidence="3">IAEA</strain>
    </source>
</reference>
<evidence type="ECO:0000313" key="2">
    <source>
        <dbReference type="EnsemblMetazoa" id="GPAI035955-PA"/>
    </source>
</evidence>